<dbReference type="SUPFAM" id="SSF47598">
    <property type="entry name" value="Ribbon-helix-helix"/>
    <property type="match status" value="1"/>
</dbReference>
<comment type="caution">
    <text evidence="2">The sequence shown here is derived from an EMBL/GenBank/DDBJ whole genome shotgun (WGS) entry which is preliminary data.</text>
</comment>
<dbReference type="InterPro" id="IPR013321">
    <property type="entry name" value="Arc_rbn_hlx_hlx"/>
</dbReference>
<proteinExistence type="predicted"/>
<gene>
    <name evidence="2" type="ORF">HNR07_004704</name>
</gene>
<feature type="domain" description="Antitoxin FitA-like ribbon-helix-helix" evidence="1">
    <location>
        <begin position="2"/>
        <end position="40"/>
    </location>
</feature>
<keyword evidence="3" id="KW-1185">Reference proteome</keyword>
<reference evidence="2 3" key="1">
    <citation type="submission" date="2020-08" db="EMBL/GenBank/DDBJ databases">
        <title>Sequencing the genomes of 1000 actinobacteria strains.</title>
        <authorList>
            <person name="Klenk H.-P."/>
        </authorList>
    </citation>
    <scope>NUCLEOTIDE SEQUENCE [LARGE SCALE GENOMIC DNA]</scope>
    <source>
        <strain evidence="2 3">DSM 44598</strain>
    </source>
</reference>
<dbReference type="GO" id="GO:0006355">
    <property type="term" value="P:regulation of DNA-templated transcription"/>
    <property type="evidence" value="ECO:0007669"/>
    <property type="project" value="InterPro"/>
</dbReference>
<dbReference type="Proteomes" id="UP000579647">
    <property type="component" value="Unassembled WGS sequence"/>
</dbReference>
<sequence length="73" mass="8241">MADILIRDVPDSVLRAIDADAKRQGLSRSEYLRRSLERTARASDTSVTVGDLELFAEAFSDLKDPDVMERAWE</sequence>
<organism evidence="2 3">
    <name type="scientific">Nocardiopsis metallicus</name>
    <dbReference type="NCBI Taxonomy" id="179819"/>
    <lineage>
        <taxon>Bacteria</taxon>
        <taxon>Bacillati</taxon>
        <taxon>Actinomycetota</taxon>
        <taxon>Actinomycetes</taxon>
        <taxon>Streptosporangiales</taxon>
        <taxon>Nocardiopsidaceae</taxon>
        <taxon>Nocardiopsis</taxon>
    </lineage>
</organism>
<dbReference type="InterPro" id="IPR053853">
    <property type="entry name" value="FitA-like_RHH"/>
</dbReference>
<evidence type="ECO:0000313" key="3">
    <source>
        <dbReference type="Proteomes" id="UP000579647"/>
    </source>
</evidence>
<dbReference type="Pfam" id="PF22513">
    <property type="entry name" value="FitA-like_RHH"/>
    <property type="match status" value="1"/>
</dbReference>
<evidence type="ECO:0000259" key="1">
    <source>
        <dbReference type="Pfam" id="PF22513"/>
    </source>
</evidence>
<dbReference type="AlphaFoldDB" id="A0A840WPN6"/>
<dbReference type="EMBL" id="JACHDO010000001">
    <property type="protein sequence ID" value="MBB5493567.1"/>
    <property type="molecule type" value="Genomic_DNA"/>
</dbReference>
<protein>
    <recommendedName>
        <fullName evidence="1">Antitoxin FitA-like ribbon-helix-helix domain-containing protein</fullName>
    </recommendedName>
</protein>
<accession>A0A840WPN6</accession>
<dbReference type="RefSeq" id="WP_184366750.1">
    <property type="nucleotide sequence ID" value="NZ_BAAAKM010000055.1"/>
</dbReference>
<dbReference type="Gene3D" id="1.10.1220.10">
    <property type="entry name" value="Met repressor-like"/>
    <property type="match status" value="1"/>
</dbReference>
<dbReference type="InterPro" id="IPR010985">
    <property type="entry name" value="Ribbon_hlx_hlx"/>
</dbReference>
<name>A0A840WPN6_9ACTN</name>
<evidence type="ECO:0000313" key="2">
    <source>
        <dbReference type="EMBL" id="MBB5493567.1"/>
    </source>
</evidence>